<keyword evidence="4" id="KW-1003">Cell membrane</keyword>
<evidence type="ECO:0000256" key="2">
    <source>
        <dbReference type="ARBA" id="ARBA00009298"/>
    </source>
</evidence>
<keyword evidence="13" id="KW-1185">Reference proteome</keyword>
<dbReference type="InterPro" id="IPR049177">
    <property type="entry name" value="MgtC_SapB_SrpB_YhiD_N"/>
</dbReference>
<evidence type="ECO:0000256" key="7">
    <source>
        <dbReference type="ARBA" id="ARBA00023136"/>
    </source>
</evidence>
<evidence type="ECO:0000256" key="9">
    <source>
        <dbReference type="RuleBase" id="RU365041"/>
    </source>
</evidence>
<dbReference type="RefSeq" id="WP_200590492.1">
    <property type="nucleotide sequence ID" value="NZ_JAEPBG010000001.1"/>
</dbReference>
<dbReference type="AlphaFoldDB" id="A0A934W4D5"/>
<dbReference type="Pfam" id="PF02308">
    <property type="entry name" value="MgtC"/>
    <property type="match status" value="1"/>
</dbReference>
<keyword evidence="9" id="KW-0997">Cell inner membrane</keyword>
<comment type="function">
    <text evidence="8">Virulence factor required for growth in low Mg(2+) medium and for intramacrophage survival. May be involved in regulating membrane potential by activating Na(+)/K(+)-ATPase.</text>
</comment>
<evidence type="ECO:0000256" key="4">
    <source>
        <dbReference type="ARBA" id="ARBA00022475"/>
    </source>
</evidence>
<dbReference type="EMBL" id="JAEPBG010000001">
    <property type="protein sequence ID" value="MBK4733767.1"/>
    <property type="molecule type" value="Genomic_DNA"/>
</dbReference>
<keyword evidence="6 9" id="KW-1133">Transmembrane helix</keyword>
<feature type="domain" description="MgtC-like C-terminal" evidence="11">
    <location>
        <begin position="158"/>
        <end position="232"/>
    </location>
</feature>
<accession>A0A934W4D5</accession>
<organism evidence="12 13">
    <name type="scientific">Noviherbaspirillum pedocola</name>
    <dbReference type="NCBI Taxonomy" id="2801341"/>
    <lineage>
        <taxon>Bacteria</taxon>
        <taxon>Pseudomonadati</taxon>
        <taxon>Pseudomonadota</taxon>
        <taxon>Betaproteobacteria</taxon>
        <taxon>Burkholderiales</taxon>
        <taxon>Oxalobacteraceae</taxon>
        <taxon>Noviherbaspirillum</taxon>
    </lineage>
</organism>
<comment type="similarity">
    <text evidence="2 9">Belongs to the MgtC/SapB family.</text>
</comment>
<dbReference type="PANTHER" id="PTHR33778:SF3">
    <property type="entry name" value="PROTEIN MGTC"/>
    <property type="match status" value="1"/>
</dbReference>
<evidence type="ECO:0000313" key="12">
    <source>
        <dbReference type="EMBL" id="MBK4733767.1"/>
    </source>
</evidence>
<feature type="transmembrane region" description="Helical" evidence="9">
    <location>
        <begin position="68"/>
        <end position="88"/>
    </location>
</feature>
<dbReference type="Proteomes" id="UP000622890">
    <property type="component" value="Unassembled WGS sequence"/>
</dbReference>
<dbReference type="InterPro" id="IPR048640">
    <property type="entry name" value="MgtC-like_C"/>
</dbReference>
<keyword evidence="5 9" id="KW-0812">Transmembrane</keyword>
<evidence type="ECO:0000313" key="13">
    <source>
        <dbReference type="Proteomes" id="UP000622890"/>
    </source>
</evidence>
<proteinExistence type="inferred from homology"/>
<feature type="transmembrane region" description="Helical" evidence="9">
    <location>
        <begin position="15"/>
        <end position="32"/>
    </location>
</feature>
<dbReference type="GO" id="GO:0005886">
    <property type="term" value="C:plasma membrane"/>
    <property type="evidence" value="ECO:0007669"/>
    <property type="project" value="UniProtKB-SubCell"/>
</dbReference>
<dbReference type="PRINTS" id="PR01837">
    <property type="entry name" value="MGTCSAPBPROT"/>
</dbReference>
<name>A0A934W4D5_9BURK</name>
<gene>
    <name evidence="12" type="ORF">JJB74_03985</name>
</gene>
<evidence type="ECO:0000256" key="1">
    <source>
        <dbReference type="ARBA" id="ARBA00004651"/>
    </source>
</evidence>
<protein>
    <recommendedName>
        <fullName evidence="3 9">Protein MgtC</fullName>
    </recommendedName>
</protein>
<comment type="caution">
    <text evidence="12">The sequence shown here is derived from an EMBL/GenBank/DDBJ whole genome shotgun (WGS) entry which is preliminary data.</text>
</comment>
<evidence type="ECO:0000256" key="6">
    <source>
        <dbReference type="ARBA" id="ARBA00022989"/>
    </source>
</evidence>
<feature type="transmembrane region" description="Helical" evidence="9">
    <location>
        <begin position="44"/>
        <end position="62"/>
    </location>
</feature>
<dbReference type="PANTHER" id="PTHR33778">
    <property type="entry name" value="PROTEIN MGTC"/>
    <property type="match status" value="1"/>
</dbReference>
<evidence type="ECO:0000259" key="11">
    <source>
        <dbReference type="Pfam" id="PF21770"/>
    </source>
</evidence>
<reference evidence="12" key="1">
    <citation type="submission" date="2021-01" db="EMBL/GenBank/DDBJ databases">
        <title>Genome sequence of strain Noviherbaspirillum sp. DKR-6.</title>
        <authorList>
            <person name="Chaudhary D.K."/>
        </authorList>
    </citation>
    <scope>NUCLEOTIDE SEQUENCE</scope>
    <source>
        <strain evidence="12">DKR-6</strain>
    </source>
</reference>
<comment type="subcellular location">
    <subcellularLocation>
        <location evidence="9">Cell inner membrane</location>
        <topology evidence="9">Multi-pass membrane protein</topology>
    </subcellularLocation>
    <subcellularLocation>
        <location evidence="1">Cell membrane</location>
        <topology evidence="1">Multi-pass membrane protein</topology>
    </subcellularLocation>
</comment>
<keyword evidence="7 9" id="KW-0472">Membrane</keyword>
<feature type="transmembrane region" description="Helical" evidence="9">
    <location>
        <begin position="100"/>
        <end position="129"/>
    </location>
</feature>
<dbReference type="Gene3D" id="3.30.70.260">
    <property type="match status" value="1"/>
</dbReference>
<feature type="domain" description="MgtC/SapB/SrpB/YhiD N-terminal" evidence="10">
    <location>
        <begin position="19"/>
        <end position="139"/>
    </location>
</feature>
<dbReference type="InterPro" id="IPR003416">
    <property type="entry name" value="MgtC/SapB/SrpB/YhiD_fam"/>
</dbReference>
<evidence type="ECO:0000259" key="10">
    <source>
        <dbReference type="Pfam" id="PF02308"/>
    </source>
</evidence>
<evidence type="ECO:0000256" key="8">
    <source>
        <dbReference type="ARBA" id="ARBA00025369"/>
    </source>
</evidence>
<evidence type="ECO:0000256" key="5">
    <source>
        <dbReference type="ARBA" id="ARBA00022692"/>
    </source>
</evidence>
<evidence type="ECO:0000256" key="3">
    <source>
        <dbReference type="ARBA" id="ARBA00013833"/>
    </source>
</evidence>
<dbReference type="Pfam" id="PF21770">
    <property type="entry name" value="MgtC_SapB_C"/>
    <property type="match status" value="1"/>
</dbReference>
<sequence length="238" mass="25324">MQAIHNIDLLSLRDSFISLFSAFLLGALIGLERQYRQRTAGLRTNVLVSVGAAMFVDLANRLHGADGALHVVAYVVSGIGFLGAGVIMREEGNVRGINTAATLWCSAAIGACAGADLILEAALGALFVLCANTLLRPVVDAINRKPLDATAVEMSSVVHVVTSRERGKTVLAMLDTELAQSDYPISDLVMRSFSSDEVEIRATLPSTSVDAALLDRLIDRLLASPDVRQAFWSPSGSE</sequence>